<dbReference type="AlphaFoldDB" id="A0A151XJQ6"/>
<name>A0A151XJQ6_9HYME</name>
<feature type="region of interest" description="Disordered" evidence="1">
    <location>
        <begin position="93"/>
        <end position="122"/>
    </location>
</feature>
<proteinExistence type="predicted"/>
<evidence type="ECO:0000256" key="1">
    <source>
        <dbReference type="SAM" id="MobiDB-lite"/>
    </source>
</evidence>
<organism evidence="2 3">
    <name type="scientific">Mycetomoellerius zeteki</name>
    <dbReference type="NCBI Taxonomy" id="64791"/>
    <lineage>
        <taxon>Eukaryota</taxon>
        <taxon>Metazoa</taxon>
        <taxon>Ecdysozoa</taxon>
        <taxon>Arthropoda</taxon>
        <taxon>Hexapoda</taxon>
        <taxon>Insecta</taxon>
        <taxon>Pterygota</taxon>
        <taxon>Neoptera</taxon>
        <taxon>Endopterygota</taxon>
        <taxon>Hymenoptera</taxon>
        <taxon>Apocrita</taxon>
        <taxon>Aculeata</taxon>
        <taxon>Formicoidea</taxon>
        <taxon>Formicidae</taxon>
        <taxon>Myrmicinae</taxon>
        <taxon>Mycetomoellerius</taxon>
    </lineage>
</organism>
<keyword evidence="3" id="KW-1185">Reference proteome</keyword>
<feature type="compositionally biased region" description="Basic and acidic residues" evidence="1">
    <location>
        <begin position="113"/>
        <end position="122"/>
    </location>
</feature>
<feature type="compositionally biased region" description="Basic residues" evidence="1">
    <location>
        <begin position="93"/>
        <end position="106"/>
    </location>
</feature>
<accession>A0A151XJQ6</accession>
<dbReference type="EMBL" id="KQ982052">
    <property type="protein sequence ID" value="KYQ60652.1"/>
    <property type="molecule type" value="Genomic_DNA"/>
</dbReference>
<dbReference type="Proteomes" id="UP000075809">
    <property type="component" value="Unassembled WGS sequence"/>
</dbReference>
<reference evidence="2 3" key="1">
    <citation type="submission" date="2015-09" db="EMBL/GenBank/DDBJ databases">
        <title>Trachymyrmex zeteki WGS genome.</title>
        <authorList>
            <person name="Nygaard S."/>
            <person name="Hu H."/>
            <person name="Boomsma J."/>
            <person name="Zhang G."/>
        </authorList>
    </citation>
    <scope>NUCLEOTIDE SEQUENCE [LARGE SCALE GENOMIC DNA]</scope>
    <source>
        <strain evidence="2">Tzet28-1</strain>
        <tissue evidence="2">Whole body</tissue>
    </source>
</reference>
<sequence length="160" mass="18391">PCVNAMLTSVEYICKYKPTNNDRLAGCTTSGCRDRDTFVFVNIFAAAKNVRADMRACAKSFFIYRKVPYPSIEVRAKEDEVSNIPVRDVFRHHSRRHSTRKKRSRKAYAAQTKETEKENDRGREKTLFYGTSKQEICGTSVTKTISRCIHDVFVFTLAFS</sequence>
<evidence type="ECO:0000313" key="3">
    <source>
        <dbReference type="Proteomes" id="UP000075809"/>
    </source>
</evidence>
<gene>
    <name evidence="2" type="ORF">ALC60_00277</name>
</gene>
<protein>
    <submittedName>
        <fullName evidence="2">Uncharacterized protein</fullName>
    </submittedName>
</protein>
<feature type="non-terminal residue" evidence="2">
    <location>
        <position position="1"/>
    </location>
</feature>
<evidence type="ECO:0000313" key="2">
    <source>
        <dbReference type="EMBL" id="KYQ60652.1"/>
    </source>
</evidence>